<name>A0A6I1MPI6_9CLOT</name>
<keyword evidence="2" id="KW-1185">Reference proteome</keyword>
<evidence type="ECO:0000313" key="1">
    <source>
        <dbReference type="EMBL" id="MPQ44713.1"/>
    </source>
</evidence>
<protein>
    <submittedName>
        <fullName evidence="1">Uncharacterized protein</fullName>
    </submittedName>
</protein>
<gene>
    <name evidence="1" type="ORF">GBZ86_13300</name>
</gene>
<proteinExistence type="predicted"/>
<comment type="caution">
    <text evidence="1">The sequence shown here is derived from an EMBL/GenBank/DDBJ whole genome shotgun (WGS) entry which is preliminary data.</text>
</comment>
<dbReference type="RefSeq" id="WP_152891410.1">
    <property type="nucleotide sequence ID" value="NZ_WHJC01000290.1"/>
</dbReference>
<organism evidence="1 2">
    <name type="scientific">Clostridium tarantellae</name>
    <dbReference type="NCBI Taxonomy" id="39493"/>
    <lineage>
        <taxon>Bacteria</taxon>
        <taxon>Bacillati</taxon>
        <taxon>Bacillota</taxon>
        <taxon>Clostridia</taxon>
        <taxon>Eubacteriales</taxon>
        <taxon>Clostridiaceae</taxon>
        <taxon>Clostridium</taxon>
    </lineage>
</organism>
<dbReference type="Proteomes" id="UP000430345">
    <property type="component" value="Unassembled WGS sequence"/>
</dbReference>
<evidence type="ECO:0000313" key="2">
    <source>
        <dbReference type="Proteomes" id="UP000430345"/>
    </source>
</evidence>
<dbReference type="EMBL" id="WHJC01000290">
    <property type="protein sequence ID" value="MPQ44713.1"/>
    <property type="molecule type" value="Genomic_DNA"/>
</dbReference>
<sequence>MSELIRIILIENGIWGTIDSPRKEDVFLIEKMMSVDISNMFNILGYRKKAELMNLLKINKKLENI</sequence>
<accession>A0A6I1MPI6</accession>
<reference evidence="1 2" key="1">
    <citation type="submission" date="2019-10" db="EMBL/GenBank/DDBJ databases">
        <title>The Genome Sequence of Clostridium tarantellae Isolated from Fish Brain.</title>
        <authorList>
            <person name="Bano L."/>
            <person name="Kiel M."/>
            <person name="Sales G."/>
            <person name="Doxey A.C."/>
            <person name="Mansfield M.J."/>
            <person name="Schiavone M."/>
            <person name="Rossetto O."/>
            <person name="Pirazzini M."/>
            <person name="Dobrindt U."/>
            <person name="Montecucco C."/>
        </authorList>
    </citation>
    <scope>NUCLEOTIDE SEQUENCE [LARGE SCALE GENOMIC DNA]</scope>
    <source>
        <strain evidence="1 2">DSM 3997</strain>
    </source>
</reference>
<dbReference type="AlphaFoldDB" id="A0A6I1MPI6"/>